<comment type="subcellular location">
    <subcellularLocation>
        <location evidence="2">Cell membrane</location>
        <topology evidence="2">Lipid-anchor</topology>
    </subcellularLocation>
</comment>
<dbReference type="Gene3D" id="2.20.200.10">
    <property type="entry name" value="Outer membrane efflux proteins (OEP)"/>
    <property type="match status" value="1"/>
</dbReference>
<dbReference type="InterPro" id="IPR003423">
    <property type="entry name" value="OMP_efflux"/>
</dbReference>
<keyword evidence="2" id="KW-0812">Transmembrane</keyword>
<name>A0A560FMY8_9PROT</name>
<sequence>MTQPFLRTTTSLLALGLLAGCISLDPDYQRPAAPVPAAWPQGAAYAQPASAPPASAATPAAETGWQDFFVDADLRAVVGQALDNNRDLRVAVQNVLAARAKYQVQEAAQLPTVNASASGGYSRTGAGSNRQETKSLSAAVGVSAFEADLFGRVASLTRADLETYLAQEETARATRISLISEVATAYITYAADKSLLRIAQETMESAQHSADVTRKRLSNGVATRLDAAEADTIYQTARADVANYTTLVAQDLNALETLTGGPVDPAHLPDGIEGRTFTLAALPAGMSTDVLLNRPDVLSAEHSLKSANANIGAARAAFFPTVSLTTAAGFASKAFGNLFQAQSQSLSFTPSVSVPIFDNGANQANLDYAKATQQAAVATYEKTIQTAFKEVANALARRGTIAEQLDAQQAKVRSAQTSYDLSQARYKQGADSYLNALDAQRTLYSAQQTLVSVQLTDAGNLVTLYQVLGGGVK</sequence>
<proteinExistence type="inferred from homology"/>
<comment type="similarity">
    <text evidence="1 2">Belongs to the outer membrane factor (OMF) (TC 1.B.17) family.</text>
</comment>
<reference evidence="3 4" key="1">
    <citation type="submission" date="2019-06" db="EMBL/GenBank/DDBJ databases">
        <title>Genomic Encyclopedia of Type Strains, Phase IV (KMG-V): Genome sequencing to study the core and pangenomes of soil and plant-associated prokaryotes.</title>
        <authorList>
            <person name="Whitman W."/>
        </authorList>
    </citation>
    <scope>NUCLEOTIDE SEQUENCE [LARGE SCALE GENOMIC DNA]</scope>
    <source>
        <strain evidence="3 4">BR 11865</strain>
    </source>
</reference>
<keyword evidence="2" id="KW-1134">Transmembrane beta strand</keyword>
<keyword evidence="2" id="KW-0449">Lipoprotein</keyword>
<gene>
    <name evidence="3" type="ORF">FBZ88_115123</name>
</gene>
<comment type="caution">
    <text evidence="3">The sequence shown here is derived from an EMBL/GenBank/DDBJ whole genome shotgun (WGS) entry which is preliminary data.</text>
</comment>
<dbReference type="EMBL" id="VITO01000015">
    <property type="protein sequence ID" value="TWB22975.1"/>
    <property type="molecule type" value="Genomic_DNA"/>
</dbReference>
<organism evidence="3 4">
    <name type="scientific">Nitrospirillum amazonense</name>
    <dbReference type="NCBI Taxonomy" id="28077"/>
    <lineage>
        <taxon>Bacteria</taxon>
        <taxon>Pseudomonadati</taxon>
        <taxon>Pseudomonadota</taxon>
        <taxon>Alphaproteobacteria</taxon>
        <taxon>Rhodospirillales</taxon>
        <taxon>Azospirillaceae</taxon>
        <taxon>Nitrospirillum</taxon>
    </lineage>
</organism>
<keyword evidence="2" id="KW-0564">Palmitate</keyword>
<keyword evidence="4" id="KW-1185">Reference proteome</keyword>
<dbReference type="Pfam" id="PF02321">
    <property type="entry name" value="OEP"/>
    <property type="match status" value="2"/>
</dbReference>
<dbReference type="PANTHER" id="PTHR30203">
    <property type="entry name" value="OUTER MEMBRANE CATION EFFLUX PROTEIN"/>
    <property type="match status" value="1"/>
</dbReference>
<dbReference type="AlphaFoldDB" id="A0A560FMY8"/>
<evidence type="ECO:0000256" key="1">
    <source>
        <dbReference type="ARBA" id="ARBA00007613"/>
    </source>
</evidence>
<dbReference type="NCBIfam" id="TIGR01845">
    <property type="entry name" value="outer_NodT"/>
    <property type="match status" value="1"/>
</dbReference>
<dbReference type="Gene3D" id="1.20.1600.10">
    <property type="entry name" value="Outer membrane efflux proteins (OEP)"/>
    <property type="match status" value="1"/>
</dbReference>
<dbReference type="PROSITE" id="PS51257">
    <property type="entry name" value="PROKAR_LIPOPROTEIN"/>
    <property type="match status" value="1"/>
</dbReference>
<dbReference type="SUPFAM" id="SSF56954">
    <property type="entry name" value="Outer membrane efflux proteins (OEP)"/>
    <property type="match status" value="1"/>
</dbReference>
<protein>
    <submittedName>
        <fullName evidence="3">Multidrug efflux system outer membrane protein</fullName>
    </submittedName>
</protein>
<evidence type="ECO:0000313" key="4">
    <source>
        <dbReference type="Proteomes" id="UP000316545"/>
    </source>
</evidence>
<keyword evidence="2" id="KW-0472">Membrane</keyword>
<evidence type="ECO:0000256" key="2">
    <source>
        <dbReference type="RuleBase" id="RU362097"/>
    </source>
</evidence>
<dbReference type="InterPro" id="IPR010131">
    <property type="entry name" value="MdtP/NodT-like"/>
</dbReference>
<dbReference type="GO" id="GO:0015562">
    <property type="term" value="F:efflux transmembrane transporter activity"/>
    <property type="evidence" value="ECO:0007669"/>
    <property type="project" value="InterPro"/>
</dbReference>
<dbReference type="Proteomes" id="UP000316545">
    <property type="component" value="Unassembled WGS sequence"/>
</dbReference>
<evidence type="ECO:0000313" key="3">
    <source>
        <dbReference type="EMBL" id="TWB22975.1"/>
    </source>
</evidence>
<dbReference type="RefSeq" id="WP_145619051.1">
    <property type="nucleotide sequence ID" value="NZ_VITO01000015.1"/>
</dbReference>
<dbReference type="GO" id="GO:0005886">
    <property type="term" value="C:plasma membrane"/>
    <property type="evidence" value="ECO:0007669"/>
    <property type="project" value="UniProtKB-SubCell"/>
</dbReference>
<accession>A0A560FMY8</accession>
<dbReference type="PANTHER" id="PTHR30203:SF32">
    <property type="entry name" value="CATION EFFLUX SYSTEM PROTEIN CUSC"/>
    <property type="match status" value="1"/>
</dbReference>